<feature type="transmembrane region" description="Helical" evidence="1">
    <location>
        <begin position="98"/>
        <end position="120"/>
    </location>
</feature>
<evidence type="ECO:0000313" key="3">
    <source>
        <dbReference type="Proteomes" id="UP000077428"/>
    </source>
</evidence>
<sequence>MKLKLAIIYGILIWFLTYVISTMLNPIFIDNIPYITIIVPVVIVIVTSFFGILYIRNIEENETYEGILVGIIFIIVDTICDLLFFILPKNTTLIVEDYPLHIISMVILTLLITSFLGYLAEMEIELK</sequence>
<dbReference type="Proteomes" id="UP000077428">
    <property type="component" value="Unassembled WGS sequence"/>
</dbReference>
<dbReference type="OrthoDB" id="77446at2157"/>
<dbReference type="STRING" id="66851.MBORA_20170"/>
<protein>
    <submittedName>
        <fullName evidence="2">Uncharacterized protein</fullName>
    </submittedName>
</protein>
<keyword evidence="1" id="KW-1133">Transmembrane helix</keyword>
<dbReference type="RefSeq" id="WP_042692683.1">
    <property type="nucleotide sequence ID" value="NZ_CABMAB010000012.1"/>
</dbReference>
<keyword evidence="1" id="KW-0812">Transmembrane</keyword>
<feature type="transmembrane region" description="Helical" evidence="1">
    <location>
        <begin position="34"/>
        <end position="55"/>
    </location>
</feature>
<dbReference type="AlphaFoldDB" id="A0A162F9P9"/>
<feature type="transmembrane region" description="Helical" evidence="1">
    <location>
        <begin position="67"/>
        <end position="86"/>
    </location>
</feature>
<organism evidence="2 3">
    <name type="scientific">Methanobrevibacter oralis</name>
    <dbReference type="NCBI Taxonomy" id="66851"/>
    <lineage>
        <taxon>Archaea</taxon>
        <taxon>Methanobacteriati</taxon>
        <taxon>Methanobacteriota</taxon>
        <taxon>Methanomada group</taxon>
        <taxon>Methanobacteria</taxon>
        <taxon>Methanobacteriales</taxon>
        <taxon>Methanobacteriaceae</taxon>
        <taxon>Methanobrevibacter</taxon>
    </lineage>
</organism>
<name>A0A162F9P9_METOA</name>
<gene>
    <name evidence="2" type="ORF">MBORA_20170</name>
</gene>
<keyword evidence="3" id="KW-1185">Reference proteome</keyword>
<accession>A0A162F9P9</accession>
<dbReference type="PATRIC" id="fig|66851.6.peg.2210"/>
<reference evidence="3" key="1">
    <citation type="journal article" date="2016" name="Genome Announc.">
        <title>Draft Genome Sequences of Methanobrevibacter curvatus DSM11111, Methanobrevibacter cuticularis DSM11139, Methanobrevibacter filiformis DSM11501, and Methanobrevibacter oralis DSM7256.</title>
        <authorList>
            <person name="Poehlein A."/>
            <person name="Seedorf H."/>
        </authorList>
    </citation>
    <scope>NUCLEOTIDE SEQUENCE [LARGE SCALE GENOMIC DNA]</scope>
    <source>
        <strain evidence="3">DSM 7256 / JCM 30027 / ZR</strain>
    </source>
</reference>
<keyword evidence="1" id="KW-0472">Membrane</keyword>
<comment type="caution">
    <text evidence="2">The sequence shown here is derived from an EMBL/GenBank/DDBJ whole genome shotgun (WGS) entry which is preliminary data.</text>
</comment>
<evidence type="ECO:0000313" key="2">
    <source>
        <dbReference type="EMBL" id="KZX09955.1"/>
    </source>
</evidence>
<evidence type="ECO:0000256" key="1">
    <source>
        <dbReference type="SAM" id="Phobius"/>
    </source>
</evidence>
<proteinExistence type="predicted"/>
<feature type="transmembrane region" description="Helical" evidence="1">
    <location>
        <begin position="7"/>
        <end position="28"/>
    </location>
</feature>
<dbReference type="EMBL" id="LWMU01000136">
    <property type="protein sequence ID" value="KZX09955.1"/>
    <property type="molecule type" value="Genomic_DNA"/>
</dbReference>